<evidence type="ECO:0000313" key="8">
    <source>
        <dbReference type="EMBL" id="AWD32382.1"/>
    </source>
</evidence>
<dbReference type="EC" id="2.5.1.78" evidence="3 7"/>
<feature type="active site" description="Proton donor" evidence="7">
    <location>
        <position position="80"/>
    </location>
</feature>
<name>A0A3Q8EU35_9PROT</name>
<dbReference type="PANTHER" id="PTHR21058:SF0">
    <property type="entry name" value="6,7-DIMETHYL-8-RIBITYLLUMAZINE SYNTHASE"/>
    <property type="match status" value="1"/>
</dbReference>
<reference evidence="8 9" key="1">
    <citation type="journal article" date="2018" name="Parasitology">
        <title>The reduced genome of Candidatus Kinetoplastibacterium sorsogonicusi, the endosymbiont of Kentomonas sorsogonicus (Trypanosomatidae): loss of the haem-synthesis pathway.</title>
        <authorList>
            <person name="Silva F.M."/>
            <person name="Kostygov A.Y."/>
            <person name="Spodareva V.V."/>
            <person name="Butenko A."/>
            <person name="Tossou R."/>
            <person name="Lukes J."/>
            <person name="Yurchenko V."/>
            <person name="Alves J.M.P."/>
        </authorList>
    </citation>
    <scope>NUCLEOTIDE SEQUENCE [LARGE SCALE GENOMIC DNA]</scope>
    <source>
        <strain evidence="8 9">MF-08</strain>
    </source>
</reference>
<comment type="similarity">
    <text evidence="2 7">Belongs to the DMRL synthase family.</text>
</comment>
<evidence type="ECO:0000256" key="1">
    <source>
        <dbReference type="ARBA" id="ARBA00004917"/>
    </source>
</evidence>
<comment type="catalytic activity">
    <reaction evidence="6 7">
        <text>(2S)-2-hydroxy-3-oxobutyl phosphate + 5-amino-6-(D-ribitylamino)uracil = 6,7-dimethyl-8-(1-D-ribityl)lumazine + phosphate + 2 H2O + H(+)</text>
        <dbReference type="Rhea" id="RHEA:26152"/>
        <dbReference type="ChEBI" id="CHEBI:15377"/>
        <dbReference type="ChEBI" id="CHEBI:15378"/>
        <dbReference type="ChEBI" id="CHEBI:15934"/>
        <dbReference type="ChEBI" id="CHEBI:43474"/>
        <dbReference type="ChEBI" id="CHEBI:58201"/>
        <dbReference type="ChEBI" id="CHEBI:58830"/>
        <dbReference type="EC" id="2.5.1.78"/>
    </reaction>
</comment>
<dbReference type="KEGG" id="kso:CKSOR_00260"/>
<accession>A0A3Q8EU35</accession>
<comment type="function">
    <text evidence="7">Catalyzes the formation of 6,7-dimethyl-8-ribityllumazine by condensation of 5-amino-6-(D-ribitylamino)uracil with 3,4-dihydroxy-2-butanone 4-phosphate. This is the penultimate step in the biosynthesis of riboflavin.</text>
</comment>
<feature type="binding site" evidence="7">
    <location>
        <position position="119"/>
    </location>
    <ligand>
        <name>(2S)-2-hydroxy-3-oxobutyl phosphate</name>
        <dbReference type="ChEBI" id="CHEBI:58830"/>
    </ligand>
</feature>
<evidence type="ECO:0000256" key="3">
    <source>
        <dbReference type="ARBA" id="ARBA00012664"/>
    </source>
</evidence>
<evidence type="ECO:0000256" key="5">
    <source>
        <dbReference type="ARBA" id="ARBA00022679"/>
    </source>
</evidence>
<dbReference type="EMBL" id="CP025628">
    <property type="protein sequence ID" value="AWD32382.1"/>
    <property type="molecule type" value="Genomic_DNA"/>
</dbReference>
<keyword evidence="4 7" id="KW-0686">Riboflavin biosynthesis</keyword>
<dbReference type="NCBIfam" id="TIGR00114">
    <property type="entry name" value="lumazine-synth"/>
    <property type="match status" value="1"/>
</dbReference>
<sequence length="142" mass="15623">MNKKIRIAIVLSKFNENIGKIELESCLSELYNFGLNKNDISIFYVPGALELGVAIYHIIQSQKFNSIIALGAVIRGDTYHFDIVSNEMASAISTLSLNTGIPIANGVLTVDNEQQALLRAKEKGIDCAKVAVEMFNLIKSLY</sequence>
<evidence type="ECO:0000256" key="6">
    <source>
        <dbReference type="ARBA" id="ARBA00048785"/>
    </source>
</evidence>
<proteinExistence type="inferred from homology"/>
<dbReference type="PANTHER" id="PTHR21058">
    <property type="entry name" value="6,7-DIMETHYL-8-RIBITYLLUMAZINE SYNTHASE DMRL SYNTHASE LUMAZINE SYNTHASE"/>
    <property type="match status" value="1"/>
</dbReference>
<dbReference type="InterPro" id="IPR002180">
    <property type="entry name" value="LS/RS"/>
</dbReference>
<dbReference type="Pfam" id="PF00885">
    <property type="entry name" value="DMRL_synthase"/>
    <property type="match status" value="1"/>
</dbReference>
<organism evidence="8 9">
    <name type="scientific">Candidatus Kinetoplastidibacterium kentomonadis</name>
    <dbReference type="NCBI Taxonomy" id="1576550"/>
    <lineage>
        <taxon>Bacteria</taxon>
        <taxon>Pseudomonadati</taxon>
        <taxon>Pseudomonadota</taxon>
        <taxon>Betaproteobacteria</taxon>
        <taxon>Candidatus Kinetoplastidibacterium</taxon>
    </lineage>
</organism>
<keyword evidence="9" id="KW-1185">Reference proteome</keyword>
<evidence type="ECO:0000256" key="2">
    <source>
        <dbReference type="ARBA" id="ARBA00007424"/>
    </source>
</evidence>
<evidence type="ECO:0000313" key="9">
    <source>
        <dbReference type="Proteomes" id="UP000266796"/>
    </source>
</evidence>
<feature type="binding site" evidence="7">
    <location>
        <position position="14"/>
    </location>
    <ligand>
        <name>5-amino-6-(D-ribitylamino)uracil</name>
        <dbReference type="ChEBI" id="CHEBI:15934"/>
    </ligand>
</feature>
<dbReference type="AlphaFoldDB" id="A0A3Q8EU35"/>
<evidence type="ECO:0000256" key="4">
    <source>
        <dbReference type="ARBA" id="ARBA00022619"/>
    </source>
</evidence>
<dbReference type="OrthoDB" id="9809709at2"/>
<comment type="pathway">
    <text evidence="1 7">Cofactor biosynthesis; riboflavin biosynthesis; riboflavin from 2-hydroxy-3-oxobutyl phosphate and 5-amino-6-(D-ribitylamino)uracil: step 1/2.</text>
</comment>
<dbReference type="SUPFAM" id="SSF52121">
    <property type="entry name" value="Lumazine synthase"/>
    <property type="match status" value="1"/>
</dbReference>
<keyword evidence="5 7" id="KW-0808">Transferase</keyword>
<feature type="binding site" evidence="7">
    <location>
        <position position="105"/>
    </location>
    <ligand>
        <name>5-amino-6-(D-ribitylamino)uracil</name>
        <dbReference type="ChEBI" id="CHEBI:15934"/>
    </ligand>
</feature>
<feature type="binding site" evidence="7">
    <location>
        <begin position="77"/>
        <end position="78"/>
    </location>
    <ligand>
        <name>(2S)-2-hydroxy-3-oxobutyl phosphate</name>
        <dbReference type="ChEBI" id="CHEBI:58830"/>
    </ligand>
</feature>
<feature type="binding site" evidence="7">
    <location>
        <begin position="48"/>
        <end position="50"/>
    </location>
    <ligand>
        <name>5-amino-6-(D-ribitylamino)uracil</name>
        <dbReference type="ChEBI" id="CHEBI:15934"/>
    </ligand>
</feature>
<dbReference type="GO" id="GO:0000906">
    <property type="term" value="F:6,7-dimethyl-8-ribityllumazine synthase activity"/>
    <property type="evidence" value="ECO:0007669"/>
    <property type="project" value="UniProtKB-UniRule"/>
</dbReference>
<dbReference type="GO" id="GO:0005829">
    <property type="term" value="C:cytosol"/>
    <property type="evidence" value="ECO:0007669"/>
    <property type="project" value="TreeGrafter"/>
</dbReference>
<dbReference type="GO" id="GO:0009349">
    <property type="term" value="C:riboflavin synthase complex"/>
    <property type="evidence" value="ECO:0007669"/>
    <property type="project" value="UniProtKB-UniRule"/>
</dbReference>
<dbReference type="InterPro" id="IPR034964">
    <property type="entry name" value="LS"/>
</dbReference>
<dbReference type="GO" id="GO:0009231">
    <property type="term" value="P:riboflavin biosynthetic process"/>
    <property type="evidence" value="ECO:0007669"/>
    <property type="project" value="UniProtKB-UniRule"/>
</dbReference>
<feature type="binding site" evidence="7">
    <location>
        <begin position="72"/>
        <end position="74"/>
    </location>
    <ligand>
        <name>5-amino-6-(D-ribitylamino)uracil</name>
        <dbReference type="ChEBI" id="CHEBI:15934"/>
    </ligand>
</feature>
<dbReference type="HAMAP" id="MF_00178">
    <property type="entry name" value="Lumazine_synth"/>
    <property type="match status" value="1"/>
</dbReference>
<evidence type="ECO:0000256" key="7">
    <source>
        <dbReference type="HAMAP-Rule" id="MF_00178"/>
    </source>
</evidence>
<gene>
    <name evidence="7 8" type="primary">ribH</name>
    <name evidence="8" type="ORF">CKSOR_00260</name>
</gene>
<dbReference type="CDD" id="cd09209">
    <property type="entry name" value="Lumazine_synthase-I"/>
    <property type="match status" value="1"/>
</dbReference>
<protein>
    <recommendedName>
        <fullName evidence="3 7">6,7-dimethyl-8-ribityllumazine synthase</fullName>
        <shortName evidence="7">DMRL synthase</shortName>
        <shortName evidence="7">LS</shortName>
        <shortName evidence="7">Lumazine synthase</shortName>
        <ecNumber evidence="3 7">2.5.1.78</ecNumber>
    </recommendedName>
</protein>
<dbReference type="RefSeq" id="WP_108673800.1">
    <property type="nucleotide sequence ID" value="NZ_CP025628.1"/>
</dbReference>
<dbReference type="Proteomes" id="UP000266796">
    <property type="component" value="Chromosome"/>
</dbReference>
<dbReference type="Gene3D" id="3.40.50.960">
    <property type="entry name" value="Lumazine/riboflavin synthase"/>
    <property type="match status" value="1"/>
</dbReference>
<dbReference type="InterPro" id="IPR036467">
    <property type="entry name" value="LS/RS_sf"/>
</dbReference>
<dbReference type="UniPathway" id="UPA00275">
    <property type="reaction ID" value="UER00404"/>
</dbReference>